<dbReference type="SUPFAM" id="SSF89796">
    <property type="entry name" value="CoA-transferase family III (CaiB/BaiF)"/>
    <property type="match status" value="1"/>
</dbReference>
<sequence length="382" mass="39599">MAEPPQGPLAGLLVVDLTRVLAGPFATMMMADLGARVVKVERPGSGDDSRAYGPFVEGRSSYFARVNRGKESVALDLRAEPDRAVLLGLAERADVLIENFRPGVMDRLGLGWAALAARNPRLVYASVSGFGQTGPWRERPAYDTVVQAAAGMFAVTGEPAGPPVKMGTSIADLTAGLYVFGAVLAALRGRDVTGRGAQVDVAMFDAAVSLLEGAALHWLARGTEPPRLGNQHHSISPFGTFGCADAPIVVCAANDGLFGVLCAVLDRPLLVADPRFADNAARVAHRAELAAELEAALAAAPAAYWLDRLGAAGVPCNAVSGVGAALASEQTAARRMVVDVGGLSLPGNPMKIAPWPDPVRRPAAPELDEHGAAIRAELGLPG</sequence>
<dbReference type="InterPro" id="IPR003673">
    <property type="entry name" value="CoA-Trfase_fam_III"/>
</dbReference>
<organism evidence="2">
    <name type="scientific">uncultured Mycobacteriales bacterium</name>
    <dbReference type="NCBI Taxonomy" id="581187"/>
    <lineage>
        <taxon>Bacteria</taxon>
        <taxon>Bacillati</taxon>
        <taxon>Actinomycetota</taxon>
        <taxon>Actinomycetes</taxon>
        <taxon>Mycobacteriales</taxon>
        <taxon>environmental samples</taxon>
    </lineage>
</organism>
<dbReference type="PANTHER" id="PTHR48207">
    <property type="entry name" value="SUCCINATE--HYDROXYMETHYLGLUTARATE COA-TRANSFERASE"/>
    <property type="match status" value="1"/>
</dbReference>
<dbReference type="Pfam" id="PF02515">
    <property type="entry name" value="CoA_transf_3"/>
    <property type="match status" value="1"/>
</dbReference>
<dbReference type="Gene3D" id="3.40.50.10540">
    <property type="entry name" value="Crotonobetainyl-coa:carnitine coa-transferase, domain 1"/>
    <property type="match status" value="1"/>
</dbReference>
<proteinExistence type="predicted"/>
<dbReference type="AlphaFoldDB" id="A0A6J4JA82"/>
<dbReference type="InterPro" id="IPR044855">
    <property type="entry name" value="CoA-Trfase_III_dom3_sf"/>
</dbReference>
<keyword evidence="1" id="KW-0808">Transferase</keyword>
<protein>
    <submittedName>
        <fullName evidence="2">L-carnitine dehydratase/bile acid-inducible protein F</fullName>
    </submittedName>
</protein>
<dbReference type="GO" id="GO:0008410">
    <property type="term" value="F:CoA-transferase activity"/>
    <property type="evidence" value="ECO:0007669"/>
    <property type="project" value="TreeGrafter"/>
</dbReference>
<dbReference type="EMBL" id="CADCTP010000278">
    <property type="protein sequence ID" value="CAA9273361.1"/>
    <property type="molecule type" value="Genomic_DNA"/>
</dbReference>
<accession>A0A6J4JA82</accession>
<gene>
    <name evidence="2" type="ORF">AVDCRST_MAG41-3042</name>
</gene>
<dbReference type="InterPro" id="IPR023606">
    <property type="entry name" value="CoA-Trfase_III_dom_1_sf"/>
</dbReference>
<reference evidence="2" key="1">
    <citation type="submission" date="2020-02" db="EMBL/GenBank/DDBJ databases">
        <authorList>
            <person name="Meier V. D."/>
        </authorList>
    </citation>
    <scope>NUCLEOTIDE SEQUENCE</scope>
    <source>
        <strain evidence="2">AVDCRST_MAG41</strain>
    </source>
</reference>
<evidence type="ECO:0000313" key="2">
    <source>
        <dbReference type="EMBL" id="CAA9273361.1"/>
    </source>
</evidence>
<dbReference type="InterPro" id="IPR050483">
    <property type="entry name" value="CoA-transferase_III_domain"/>
</dbReference>
<dbReference type="Gene3D" id="3.30.1540.10">
    <property type="entry name" value="formyl-coa transferase, domain 3"/>
    <property type="match status" value="1"/>
</dbReference>
<dbReference type="PANTHER" id="PTHR48207:SF3">
    <property type="entry name" value="SUCCINATE--HYDROXYMETHYLGLUTARATE COA-TRANSFERASE"/>
    <property type="match status" value="1"/>
</dbReference>
<evidence type="ECO:0000256" key="1">
    <source>
        <dbReference type="ARBA" id="ARBA00022679"/>
    </source>
</evidence>
<name>A0A6J4JA82_9ACTN</name>